<sequence>MLPCLASIAHSAIFLNLYEAGADVVLSASGSANTSDLTVMNGSGESYLYAPAAVLQTVNRCYEFYSGVSFSGPTSFTGTADMAGTFVSGDAVDIIGQNEQIILPTGYISGSAVSGESIWAGVTLASMGLDEGTYTWTWGNDLTADSLTLIVSQSPIPEPSSYSVIMSLIVATICLSSRRRRKA</sequence>
<comment type="caution">
    <text evidence="1">The sequence shown here is derived from an EMBL/GenBank/DDBJ whole genome shotgun (WGS) entry which is preliminary data.</text>
</comment>
<accession>A0ABU1ANF2</accession>
<evidence type="ECO:0000313" key="1">
    <source>
        <dbReference type="EMBL" id="MDQ8196316.1"/>
    </source>
</evidence>
<reference evidence="1 2" key="1">
    <citation type="submission" date="2023-04" db="EMBL/GenBank/DDBJ databases">
        <title>A novel bacteria isolated from coastal sediment.</title>
        <authorList>
            <person name="Liu X.-J."/>
            <person name="Du Z.-J."/>
        </authorList>
    </citation>
    <scope>NUCLEOTIDE SEQUENCE [LARGE SCALE GENOMIC DNA]</scope>
    <source>
        <strain evidence="1 2">SDUM461004</strain>
    </source>
</reference>
<protein>
    <recommendedName>
        <fullName evidence="3">PEP-CTERM sorting domain-containing protein</fullName>
    </recommendedName>
</protein>
<evidence type="ECO:0000313" key="2">
    <source>
        <dbReference type="Proteomes" id="UP001243717"/>
    </source>
</evidence>
<evidence type="ECO:0008006" key="3">
    <source>
        <dbReference type="Google" id="ProtNLM"/>
    </source>
</evidence>
<keyword evidence="2" id="KW-1185">Reference proteome</keyword>
<name>A0ABU1ANF2_9BACT</name>
<proteinExistence type="predicted"/>
<dbReference type="EMBL" id="JARXIC010000063">
    <property type="protein sequence ID" value="MDQ8196316.1"/>
    <property type="molecule type" value="Genomic_DNA"/>
</dbReference>
<dbReference type="RefSeq" id="WP_308986750.1">
    <property type="nucleotide sequence ID" value="NZ_JARXIC010000063.1"/>
</dbReference>
<gene>
    <name evidence="1" type="ORF">QEH59_17910</name>
</gene>
<dbReference type="Proteomes" id="UP001243717">
    <property type="component" value="Unassembled WGS sequence"/>
</dbReference>
<organism evidence="1 2">
    <name type="scientific">Thalassobacterium sedimentorum</name>
    <dbReference type="NCBI Taxonomy" id="3041258"/>
    <lineage>
        <taxon>Bacteria</taxon>
        <taxon>Pseudomonadati</taxon>
        <taxon>Verrucomicrobiota</taxon>
        <taxon>Opitutia</taxon>
        <taxon>Puniceicoccales</taxon>
        <taxon>Coraliomargaritaceae</taxon>
        <taxon>Thalassobacterium</taxon>
    </lineage>
</organism>